<proteinExistence type="predicted"/>
<sequence>MRAAMWAEGLTRPAPATGPYWPMDTAAHLGTALAGGAPAHAAALLHLLLPALLTVLGLLAAATAGLVLRALLRRARPGAAPGAPVLELGLVVAAAEDELDADPWPLYCPPPVRPRHRPA</sequence>
<comment type="caution">
    <text evidence="2">The sequence shown here is derived from an EMBL/GenBank/DDBJ whole genome shotgun (WGS) entry which is preliminary data.</text>
</comment>
<keyword evidence="1" id="KW-0812">Transmembrane</keyword>
<organism evidence="2 3">
    <name type="scientific">Kocuria flava</name>
    <dbReference type="NCBI Taxonomy" id="446860"/>
    <lineage>
        <taxon>Bacteria</taxon>
        <taxon>Bacillati</taxon>
        <taxon>Actinomycetota</taxon>
        <taxon>Actinomycetes</taxon>
        <taxon>Micrococcales</taxon>
        <taxon>Micrococcaceae</taxon>
        <taxon>Kocuria</taxon>
    </lineage>
</organism>
<keyword evidence="1" id="KW-1133">Transmembrane helix</keyword>
<keyword evidence="3" id="KW-1185">Reference proteome</keyword>
<keyword evidence="1" id="KW-0472">Membrane</keyword>
<reference evidence="2 3" key="1">
    <citation type="submission" date="2019-07" db="EMBL/GenBank/DDBJ databases">
        <title>Whole genome shotgun sequence of Kocuria flava NBRC 107626.</title>
        <authorList>
            <person name="Hosoyama A."/>
            <person name="Uohara A."/>
            <person name="Ohji S."/>
            <person name="Ichikawa N."/>
        </authorList>
    </citation>
    <scope>NUCLEOTIDE SEQUENCE [LARGE SCALE GENOMIC DNA]</scope>
    <source>
        <strain evidence="2 3">NBRC 107626</strain>
    </source>
</reference>
<feature type="transmembrane region" description="Helical" evidence="1">
    <location>
        <begin position="51"/>
        <end position="72"/>
    </location>
</feature>
<accession>A0ABQ0X1A7</accession>
<gene>
    <name evidence="2" type="ORF">KFL01_03410</name>
</gene>
<dbReference type="Proteomes" id="UP000321155">
    <property type="component" value="Unassembled WGS sequence"/>
</dbReference>
<evidence type="ECO:0000313" key="2">
    <source>
        <dbReference type="EMBL" id="GEO91035.1"/>
    </source>
</evidence>
<protein>
    <submittedName>
        <fullName evidence="2">Uncharacterized protein</fullName>
    </submittedName>
</protein>
<dbReference type="EMBL" id="BJZR01000005">
    <property type="protein sequence ID" value="GEO91035.1"/>
    <property type="molecule type" value="Genomic_DNA"/>
</dbReference>
<name>A0ABQ0X1A7_9MICC</name>
<evidence type="ECO:0000313" key="3">
    <source>
        <dbReference type="Proteomes" id="UP000321155"/>
    </source>
</evidence>
<evidence type="ECO:0000256" key="1">
    <source>
        <dbReference type="SAM" id="Phobius"/>
    </source>
</evidence>